<dbReference type="AlphaFoldDB" id="X0VFV9"/>
<reference evidence="2" key="1">
    <citation type="journal article" date="2014" name="Front. Microbiol.">
        <title>High frequency of phylogenetically diverse reductive dehalogenase-homologous genes in deep subseafloor sedimentary metagenomes.</title>
        <authorList>
            <person name="Kawai M."/>
            <person name="Futagami T."/>
            <person name="Toyoda A."/>
            <person name="Takaki Y."/>
            <person name="Nishi S."/>
            <person name="Hori S."/>
            <person name="Arai W."/>
            <person name="Tsubouchi T."/>
            <person name="Morono Y."/>
            <person name="Uchiyama I."/>
            <person name="Ito T."/>
            <person name="Fujiyama A."/>
            <person name="Inagaki F."/>
            <person name="Takami H."/>
        </authorList>
    </citation>
    <scope>NUCLEOTIDE SEQUENCE</scope>
    <source>
        <strain evidence="2">Expedition CK06-06</strain>
    </source>
</reference>
<feature type="non-terminal residue" evidence="2">
    <location>
        <position position="1"/>
    </location>
</feature>
<feature type="compositionally biased region" description="Basic and acidic residues" evidence="1">
    <location>
        <begin position="13"/>
        <end position="30"/>
    </location>
</feature>
<dbReference type="EMBL" id="BARS01037955">
    <property type="protein sequence ID" value="GAG17159.1"/>
    <property type="molecule type" value="Genomic_DNA"/>
</dbReference>
<organism evidence="2">
    <name type="scientific">marine sediment metagenome</name>
    <dbReference type="NCBI Taxonomy" id="412755"/>
    <lineage>
        <taxon>unclassified sequences</taxon>
        <taxon>metagenomes</taxon>
        <taxon>ecological metagenomes</taxon>
    </lineage>
</organism>
<comment type="caution">
    <text evidence="2">The sequence shown here is derived from an EMBL/GenBank/DDBJ whole genome shotgun (WGS) entry which is preliminary data.</text>
</comment>
<evidence type="ECO:0000313" key="2">
    <source>
        <dbReference type="EMBL" id="GAG17159.1"/>
    </source>
</evidence>
<sequence>EGKRRFNVQTRMKQREATAARRGEAGVRKKEKAAARMQNVLGAANILGNAAREDPQFRTQMQTMFPRRK</sequence>
<name>X0VFV9_9ZZZZ</name>
<gene>
    <name evidence="2" type="ORF">S01H1_58133</name>
</gene>
<proteinExistence type="predicted"/>
<feature type="region of interest" description="Disordered" evidence="1">
    <location>
        <begin position="1"/>
        <end position="30"/>
    </location>
</feature>
<accession>X0VFV9</accession>
<evidence type="ECO:0000256" key="1">
    <source>
        <dbReference type="SAM" id="MobiDB-lite"/>
    </source>
</evidence>
<protein>
    <submittedName>
        <fullName evidence="2">Uncharacterized protein</fullName>
    </submittedName>
</protein>